<feature type="transmembrane region" description="Helical" evidence="2">
    <location>
        <begin position="219"/>
        <end position="240"/>
    </location>
</feature>
<proteinExistence type="predicted"/>
<protein>
    <submittedName>
        <fullName evidence="4">PH domain-containing protein</fullName>
    </submittedName>
</protein>
<dbReference type="EMBL" id="JABEPQ010000001">
    <property type="protein sequence ID" value="NNM44617.1"/>
    <property type="molecule type" value="Genomic_DNA"/>
</dbReference>
<comment type="caution">
    <text evidence="4">The sequence shown here is derived from an EMBL/GenBank/DDBJ whole genome shotgun (WGS) entry which is preliminary data.</text>
</comment>
<keyword evidence="5" id="KW-1185">Reference proteome</keyword>
<dbReference type="Pfam" id="PF03703">
    <property type="entry name" value="bPH_2"/>
    <property type="match status" value="3"/>
</dbReference>
<dbReference type="PANTHER" id="PTHR34473:SF2">
    <property type="entry name" value="UPF0699 TRANSMEMBRANE PROTEIN YDBT"/>
    <property type="match status" value="1"/>
</dbReference>
<feature type="compositionally biased region" description="Basic and acidic residues" evidence="1">
    <location>
        <begin position="172"/>
        <end position="182"/>
    </location>
</feature>
<reference evidence="4 5" key="1">
    <citation type="submission" date="2020-04" db="EMBL/GenBank/DDBJ databases">
        <title>Knoellia sp. isolate from air conditioner.</title>
        <authorList>
            <person name="Chea S."/>
            <person name="Kim D.-U."/>
        </authorList>
    </citation>
    <scope>NUCLEOTIDE SEQUENCE [LARGE SCALE GENOMIC DNA]</scope>
    <source>
        <strain evidence="4 5">DB2414S</strain>
    </source>
</reference>
<feature type="transmembrane region" description="Helical" evidence="2">
    <location>
        <begin position="28"/>
        <end position="44"/>
    </location>
</feature>
<dbReference type="AlphaFoldDB" id="A0A849HIW2"/>
<feature type="region of interest" description="Disordered" evidence="1">
    <location>
        <begin position="172"/>
        <end position="200"/>
    </location>
</feature>
<gene>
    <name evidence="4" type="ORF">HJG52_01175</name>
</gene>
<name>A0A849HIW2_9MICO</name>
<accession>A0A849HIW2</accession>
<feature type="transmembrane region" description="Helical" evidence="2">
    <location>
        <begin position="64"/>
        <end position="86"/>
    </location>
</feature>
<evidence type="ECO:0000256" key="2">
    <source>
        <dbReference type="SAM" id="Phobius"/>
    </source>
</evidence>
<evidence type="ECO:0000259" key="3">
    <source>
        <dbReference type="Pfam" id="PF03703"/>
    </source>
</evidence>
<evidence type="ECO:0000256" key="1">
    <source>
        <dbReference type="SAM" id="MobiDB-lite"/>
    </source>
</evidence>
<dbReference type="InterPro" id="IPR005182">
    <property type="entry name" value="YdbS-like_PH"/>
</dbReference>
<sequence length="483" mass="52988">MTDTPESTAPPEPHDGGQPWQRLHPLSPLLRGGIAFVAVLAYVLSQQLDTIFGAEREDPTFGHLWWAVLAVVVVLLLIVAGAWVSWRFSRFRLTPTLIELRTGFVFRQHRQVRFDRIQAVDIGRPLLARLFGLSEVVVQSAGGKDSNLKLSYLTDAAAQRMREELIELARHSDEEAPHRRAAGDAAYAGSSQTTTLTQPADDHATQVLAVPNSRIVQSILYSGPALTFLLAAPALVVSLVLGAPGMVAWLGPMTLAIGGGLLKRLTKEANFQLLHEGDRLRIRHGLTDIRTTTVPLHRIQAIEVSQSLPWRFPGWWRIQVNVAGVGGSDDDDTENVLLPVGRMDEALRVLTLVRLDLPEEAAVAAMTGEGPHGGFVTASERAKPFDPLSWRRRGYAALPDEVVTRRGVLWRSVQVVPHARIQSLTISQGPWERRRGVASVKLVSTPGPVGPAVEHLDVEEALRLLDEQVVRSSEARRLAARPA</sequence>
<dbReference type="InterPro" id="IPR014529">
    <property type="entry name" value="UCP026631"/>
</dbReference>
<dbReference type="PANTHER" id="PTHR34473">
    <property type="entry name" value="UPF0699 TRANSMEMBRANE PROTEIN YDBS"/>
    <property type="match status" value="1"/>
</dbReference>
<keyword evidence="2" id="KW-1133">Transmembrane helix</keyword>
<feature type="domain" description="YdbS-like PH" evidence="3">
    <location>
        <begin position="276"/>
        <end position="350"/>
    </location>
</feature>
<evidence type="ECO:0000313" key="5">
    <source>
        <dbReference type="Proteomes" id="UP000588586"/>
    </source>
</evidence>
<evidence type="ECO:0000313" key="4">
    <source>
        <dbReference type="EMBL" id="NNM44617.1"/>
    </source>
</evidence>
<organism evidence="4 5">
    <name type="scientific">Knoellia koreensis</name>
    <dbReference type="NCBI Taxonomy" id="2730921"/>
    <lineage>
        <taxon>Bacteria</taxon>
        <taxon>Bacillati</taxon>
        <taxon>Actinomycetota</taxon>
        <taxon>Actinomycetes</taxon>
        <taxon>Micrococcales</taxon>
        <taxon>Intrasporangiaceae</taxon>
        <taxon>Knoellia</taxon>
    </lineage>
</organism>
<feature type="domain" description="YdbS-like PH" evidence="3">
    <location>
        <begin position="86"/>
        <end position="164"/>
    </location>
</feature>
<feature type="transmembrane region" description="Helical" evidence="2">
    <location>
        <begin position="246"/>
        <end position="262"/>
    </location>
</feature>
<keyword evidence="2" id="KW-0472">Membrane</keyword>
<dbReference type="Proteomes" id="UP000588586">
    <property type="component" value="Unassembled WGS sequence"/>
</dbReference>
<feature type="compositionally biased region" description="Polar residues" evidence="1">
    <location>
        <begin position="189"/>
        <end position="198"/>
    </location>
</feature>
<dbReference type="PIRSF" id="PIRSF026631">
    <property type="entry name" value="UCP026631"/>
    <property type="match status" value="1"/>
</dbReference>
<dbReference type="RefSeq" id="WP_171241753.1">
    <property type="nucleotide sequence ID" value="NZ_JABEPQ010000001.1"/>
</dbReference>
<keyword evidence="2" id="KW-0812">Transmembrane</keyword>
<feature type="domain" description="YdbS-like PH" evidence="3">
    <location>
        <begin position="390"/>
        <end position="466"/>
    </location>
</feature>